<dbReference type="EMBL" id="JAHRIN010051985">
    <property type="protein sequence ID" value="MEQ2209881.1"/>
    <property type="molecule type" value="Genomic_DNA"/>
</dbReference>
<protein>
    <submittedName>
        <fullName evidence="1">Uncharacterized protein</fullName>
    </submittedName>
</protein>
<organism evidence="1 2">
    <name type="scientific">Xenoophorus captivus</name>
    <dbReference type="NCBI Taxonomy" id="1517983"/>
    <lineage>
        <taxon>Eukaryota</taxon>
        <taxon>Metazoa</taxon>
        <taxon>Chordata</taxon>
        <taxon>Craniata</taxon>
        <taxon>Vertebrata</taxon>
        <taxon>Euteleostomi</taxon>
        <taxon>Actinopterygii</taxon>
        <taxon>Neopterygii</taxon>
        <taxon>Teleostei</taxon>
        <taxon>Neoteleostei</taxon>
        <taxon>Acanthomorphata</taxon>
        <taxon>Ovalentaria</taxon>
        <taxon>Atherinomorphae</taxon>
        <taxon>Cyprinodontiformes</taxon>
        <taxon>Goodeidae</taxon>
        <taxon>Xenoophorus</taxon>
    </lineage>
</organism>
<name>A0ABV0RNZ5_9TELE</name>
<sequence length="194" mass="22277">MEAFFNFISPTEKDVLTEALDNFTMADEELLSILSSHNCTLLPTDGNLAKLVEEITHKEMVQESAFIIKCWQQILRSVGESMSYDGLNNILDDLKPRARNITKCIQFPGCMSDAETITSNQVLRFIRERDEKELGLFLRYCTESDCSWLKLLRSHFQTCLSLQGALWRTPVVAYLNYHVTTATMQNSNQNFAQY</sequence>
<comment type="caution">
    <text evidence="1">The sequence shown here is derived from an EMBL/GenBank/DDBJ whole genome shotgun (WGS) entry which is preliminary data.</text>
</comment>
<dbReference type="Proteomes" id="UP001434883">
    <property type="component" value="Unassembled WGS sequence"/>
</dbReference>
<keyword evidence="2" id="KW-1185">Reference proteome</keyword>
<evidence type="ECO:0000313" key="2">
    <source>
        <dbReference type="Proteomes" id="UP001434883"/>
    </source>
</evidence>
<reference evidence="1 2" key="1">
    <citation type="submission" date="2021-06" db="EMBL/GenBank/DDBJ databases">
        <authorList>
            <person name="Palmer J.M."/>
        </authorList>
    </citation>
    <scope>NUCLEOTIDE SEQUENCE [LARGE SCALE GENOMIC DNA]</scope>
    <source>
        <strain evidence="1 2">XC_2019</strain>
        <tissue evidence="1">Muscle</tissue>
    </source>
</reference>
<gene>
    <name evidence="1" type="ORF">XENOCAPTIV_005289</name>
</gene>
<proteinExistence type="predicted"/>
<accession>A0ABV0RNZ5</accession>
<evidence type="ECO:0000313" key="1">
    <source>
        <dbReference type="EMBL" id="MEQ2209881.1"/>
    </source>
</evidence>